<dbReference type="Pfam" id="PF02446">
    <property type="entry name" value="Glyco_hydro_77"/>
    <property type="match status" value="1"/>
</dbReference>
<dbReference type="EMBL" id="PGTN01000749">
    <property type="protein sequence ID" value="PJF45792.1"/>
    <property type="molecule type" value="Genomic_DNA"/>
</dbReference>
<keyword evidence="6" id="KW-0808">Transferase</keyword>
<comment type="similarity">
    <text evidence="2">Belongs to the disproportionating enzyme family.</text>
</comment>
<evidence type="ECO:0000256" key="9">
    <source>
        <dbReference type="ARBA" id="ARBA00031501"/>
    </source>
</evidence>
<evidence type="ECO:0000256" key="5">
    <source>
        <dbReference type="ARBA" id="ARBA00022676"/>
    </source>
</evidence>
<evidence type="ECO:0000256" key="7">
    <source>
        <dbReference type="ARBA" id="ARBA00023277"/>
    </source>
</evidence>
<evidence type="ECO:0000256" key="1">
    <source>
        <dbReference type="ARBA" id="ARBA00000439"/>
    </source>
</evidence>
<keyword evidence="5" id="KW-0328">Glycosyltransferase</keyword>
<dbReference type="GO" id="GO:0005975">
    <property type="term" value="P:carbohydrate metabolic process"/>
    <property type="evidence" value="ECO:0007669"/>
    <property type="project" value="InterPro"/>
</dbReference>
<name>A0A2M8Q7M7_9CHLR</name>
<evidence type="ECO:0000256" key="3">
    <source>
        <dbReference type="ARBA" id="ARBA00012560"/>
    </source>
</evidence>
<gene>
    <name evidence="10" type="ORF">CUN48_17090</name>
</gene>
<dbReference type="InterPro" id="IPR003385">
    <property type="entry name" value="Glyco_hydro_77"/>
</dbReference>
<dbReference type="Proteomes" id="UP000230790">
    <property type="component" value="Unassembled WGS sequence"/>
</dbReference>
<sequence length="159" mass="17392">AVEGAAEVGAGQVIDGRNEIAPVEGVEEVGAELEEALLAPSDLADAPILPDTAVDYGAVIPFKQRMLRRAFARFQQGFADHLRPDFEAFCETQASWLNDYALFAALKSANGGGSWSSWDAGLRSRDPAALDAARRTYADEIAYQCFIQYLFFDQWLALK</sequence>
<dbReference type="Gene3D" id="3.20.20.80">
    <property type="entry name" value="Glycosidases"/>
    <property type="match status" value="1"/>
</dbReference>
<feature type="non-terminal residue" evidence="10">
    <location>
        <position position="159"/>
    </location>
</feature>
<evidence type="ECO:0000256" key="8">
    <source>
        <dbReference type="ARBA" id="ARBA00031423"/>
    </source>
</evidence>
<proteinExistence type="inferred from homology"/>
<evidence type="ECO:0000313" key="10">
    <source>
        <dbReference type="EMBL" id="PJF45792.1"/>
    </source>
</evidence>
<comment type="caution">
    <text evidence="10">The sequence shown here is derived from an EMBL/GenBank/DDBJ whole genome shotgun (WGS) entry which is preliminary data.</text>
</comment>
<evidence type="ECO:0000256" key="6">
    <source>
        <dbReference type="ARBA" id="ARBA00022679"/>
    </source>
</evidence>
<evidence type="ECO:0000256" key="4">
    <source>
        <dbReference type="ARBA" id="ARBA00020295"/>
    </source>
</evidence>
<dbReference type="PANTHER" id="PTHR32438:SF5">
    <property type="entry name" value="4-ALPHA-GLUCANOTRANSFERASE DPE1, CHLOROPLASTIC_AMYLOPLASTIC"/>
    <property type="match status" value="1"/>
</dbReference>
<dbReference type="AlphaFoldDB" id="A0A2M8Q7M7"/>
<reference evidence="10 11" key="1">
    <citation type="submission" date="2017-11" db="EMBL/GenBank/DDBJ databases">
        <title>Evolution of Phototrophy in the Chloroflexi Phylum Driven by Horizontal Gene Transfer.</title>
        <authorList>
            <person name="Ward L.M."/>
            <person name="Hemp J."/>
            <person name="Shih P.M."/>
            <person name="Mcglynn S.E."/>
            <person name="Fischer W."/>
        </authorList>
    </citation>
    <scope>NUCLEOTIDE SEQUENCE [LARGE SCALE GENOMIC DNA]</scope>
    <source>
        <strain evidence="10">JP3_7</strain>
    </source>
</reference>
<evidence type="ECO:0000313" key="11">
    <source>
        <dbReference type="Proteomes" id="UP000230790"/>
    </source>
</evidence>
<feature type="non-terminal residue" evidence="10">
    <location>
        <position position="1"/>
    </location>
</feature>
<evidence type="ECO:0000256" key="2">
    <source>
        <dbReference type="ARBA" id="ARBA00005684"/>
    </source>
</evidence>
<accession>A0A2M8Q7M7</accession>
<comment type="catalytic activity">
    <reaction evidence="1">
        <text>Transfers a segment of a (1-&gt;4)-alpha-D-glucan to a new position in an acceptor, which may be glucose or a (1-&gt;4)-alpha-D-glucan.</text>
        <dbReference type="EC" id="2.4.1.25"/>
    </reaction>
</comment>
<dbReference type="GO" id="GO:0004134">
    <property type="term" value="F:4-alpha-glucanotransferase activity"/>
    <property type="evidence" value="ECO:0007669"/>
    <property type="project" value="UniProtKB-EC"/>
</dbReference>
<organism evidence="10 11">
    <name type="scientific">Candidatus Thermofonsia Clade 3 bacterium</name>
    <dbReference type="NCBI Taxonomy" id="2364212"/>
    <lineage>
        <taxon>Bacteria</taxon>
        <taxon>Bacillati</taxon>
        <taxon>Chloroflexota</taxon>
        <taxon>Candidatus Thermofontia</taxon>
        <taxon>Candidatus Thermofonsia Clade 3</taxon>
    </lineage>
</organism>
<dbReference type="SUPFAM" id="SSF51445">
    <property type="entry name" value="(Trans)glycosidases"/>
    <property type="match status" value="1"/>
</dbReference>
<dbReference type="InterPro" id="IPR017853">
    <property type="entry name" value="GH"/>
</dbReference>
<protein>
    <recommendedName>
        <fullName evidence="4">4-alpha-glucanotransferase</fullName>
        <ecNumber evidence="3">2.4.1.25</ecNumber>
    </recommendedName>
    <alternativeName>
        <fullName evidence="8">Amylomaltase</fullName>
    </alternativeName>
    <alternativeName>
        <fullName evidence="9">Disproportionating enzyme</fullName>
    </alternativeName>
</protein>
<keyword evidence="7" id="KW-0119">Carbohydrate metabolism</keyword>
<dbReference type="EC" id="2.4.1.25" evidence="3"/>
<dbReference type="PANTHER" id="PTHR32438">
    <property type="entry name" value="4-ALPHA-GLUCANOTRANSFERASE DPE1, CHLOROPLASTIC/AMYLOPLASTIC"/>
    <property type="match status" value="1"/>
</dbReference>